<comment type="caution">
    <text evidence="2">The sequence shown here is derived from an EMBL/GenBank/DDBJ whole genome shotgun (WGS) entry which is preliminary data.</text>
</comment>
<sequence length="85" mass="9670">MSSTSNPSQEYSRAESPAVDERDPGQVELFAASTRQIMFNSFRFSQAPHVGERNVPQPRFKRQKGKLRWASTSVQVKQMINGLAW</sequence>
<evidence type="ECO:0000313" key="2">
    <source>
        <dbReference type="EMBL" id="KAL0567488.1"/>
    </source>
</evidence>
<evidence type="ECO:0000256" key="1">
    <source>
        <dbReference type="SAM" id="MobiDB-lite"/>
    </source>
</evidence>
<dbReference type="EMBL" id="JBAHYK010001575">
    <property type="protein sequence ID" value="KAL0567488.1"/>
    <property type="molecule type" value="Genomic_DNA"/>
</dbReference>
<feature type="compositionally biased region" description="Polar residues" evidence="1">
    <location>
        <begin position="1"/>
        <end position="11"/>
    </location>
</feature>
<keyword evidence="3" id="KW-1185">Reference proteome</keyword>
<reference evidence="2 3" key="1">
    <citation type="submission" date="2024-02" db="EMBL/GenBank/DDBJ databases">
        <title>A draft genome for the cacao thread blight pathogen Marasmius crinis-equi.</title>
        <authorList>
            <person name="Cohen S.P."/>
            <person name="Baruah I.K."/>
            <person name="Amoako-Attah I."/>
            <person name="Bukari Y."/>
            <person name="Meinhardt L.W."/>
            <person name="Bailey B.A."/>
        </authorList>
    </citation>
    <scope>NUCLEOTIDE SEQUENCE [LARGE SCALE GENOMIC DNA]</scope>
    <source>
        <strain evidence="2 3">GH-76</strain>
    </source>
</reference>
<proteinExistence type="predicted"/>
<organism evidence="2 3">
    <name type="scientific">Marasmius crinis-equi</name>
    <dbReference type="NCBI Taxonomy" id="585013"/>
    <lineage>
        <taxon>Eukaryota</taxon>
        <taxon>Fungi</taxon>
        <taxon>Dikarya</taxon>
        <taxon>Basidiomycota</taxon>
        <taxon>Agaricomycotina</taxon>
        <taxon>Agaricomycetes</taxon>
        <taxon>Agaricomycetidae</taxon>
        <taxon>Agaricales</taxon>
        <taxon>Marasmiineae</taxon>
        <taxon>Marasmiaceae</taxon>
        <taxon>Marasmius</taxon>
    </lineage>
</organism>
<evidence type="ECO:0000313" key="3">
    <source>
        <dbReference type="Proteomes" id="UP001465976"/>
    </source>
</evidence>
<accession>A0ABR3EX48</accession>
<gene>
    <name evidence="2" type="ORF">V5O48_014505</name>
</gene>
<name>A0ABR3EX48_9AGAR</name>
<dbReference type="Proteomes" id="UP001465976">
    <property type="component" value="Unassembled WGS sequence"/>
</dbReference>
<feature type="region of interest" description="Disordered" evidence="1">
    <location>
        <begin position="1"/>
        <end position="25"/>
    </location>
</feature>
<protein>
    <submittedName>
        <fullName evidence="2">Uncharacterized protein</fullName>
    </submittedName>
</protein>